<evidence type="ECO:0008006" key="5">
    <source>
        <dbReference type="Google" id="ProtNLM"/>
    </source>
</evidence>
<name>A0ABW0V297_9ACTN</name>
<feature type="chain" id="PRO_5046714058" description="Secreted protein" evidence="2">
    <location>
        <begin position="25"/>
        <end position="139"/>
    </location>
</feature>
<protein>
    <recommendedName>
        <fullName evidence="5">Secreted protein</fullName>
    </recommendedName>
</protein>
<keyword evidence="2" id="KW-0732">Signal</keyword>
<keyword evidence="4" id="KW-1185">Reference proteome</keyword>
<evidence type="ECO:0000313" key="4">
    <source>
        <dbReference type="Proteomes" id="UP001596154"/>
    </source>
</evidence>
<comment type="caution">
    <text evidence="3">The sequence shown here is derived from an EMBL/GenBank/DDBJ whole genome shotgun (WGS) entry which is preliminary data.</text>
</comment>
<proteinExistence type="predicted"/>
<evidence type="ECO:0000313" key="3">
    <source>
        <dbReference type="EMBL" id="MFC5639712.1"/>
    </source>
</evidence>
<feature type="signal peptide" evidence="2">
    <location>
        <begin position="1"/>
        <end position="24"/>
    </location>
</feature>
<organism evidence="3 4">
    <name type="scientific">Streptomyces bullii</name>
    <dbReference type="NCBI Taxonomy" id="349910"/>
    <lineage>
        <taxon>Bacteria</taxon>
        <taxon>Bacillati</taxon>
        <taxon>Actinomycetota</taxon>
        <taxon>Actinomycetes</taxon>
        <taxon>Kitasatosporales</taxon>
        <taxon>Streptomycetaceae</taxon>
        <taxon>Streptomyces</taxon>
    </lineage>
</organism>
<sequence length="139" mass="14234">MRSVLTHTLAVVLGLIIGAVIGSAAPDNPDTTRRPPAATETVTETATTAVPEEEASAVGEIPGDGTYVVGTEIEPGTYRTGGPQDSAIPNCYWARLSGTSGEPNEIIANGNTAGPTTVTISASDRAFQTTGCETWKKTG</sequence>
<feature type="region of interest" description="Disordered" evidence="1">
    <location>
        <begin position="23"/>
        <end position="66"/>
    </location>
</feature>
<dbReference type="EMBL" id="JBHSNY010000034">
    <property type="protein sequence ID" value="MFC5639712.1"/>
    <property type="molecule type" value="Genomic_DNA"/>
</dbReference>
<reference evidence="4" key="1">
    <citation type="journal article" date="2019" name="Int. J. Syst. Evol. Microbiol.">
        <title>The Global Catalogue of Microorganisms (GCM) 10K type strain sequencing project: providing services to taxonomists for standard genome sequencing and annotation.</title>
        <authorList>
            <consortium name="The Broad Institute Genomics Platform"/>
            <consortium name="The Broad Institute Genome Sequencing Center for Infectious Disease"/>
            <person name="Wu L."/>
            <person name="Ma J."/>
        </authorList>
    </citation>
    <scope>NUCLEOTIDE SEQUENCE [LARGE SCALE GENOMIC DNA]</scope>
    <source>
        <strain evidence="4">CGMCC 4.7248</strain>
    </source>
</reference>
<dbReference type="RefSeq" id="WP_381031934.1">
    <property type="nucleotide sequence ID" value="NZ_JBHSNY010000034.1"/>
</dbReference>
<evidence type="ECO:0000256" key="2">
    <source>
        <dbReference type="SAM" id="SignalP"/>
    </source>
</evidence>
<evidence type="ECO:0000256" key="1">
    <source>
        <dbReference type="SAM" id="MobiDB-lite"/>
    </source>
</evidence>
<gene>
    <name evidence="3" type="ORF">ACFPZJ_39640</name>
</gene>
<dbReference type="Proteomes" id="UP001596154">
    <property type="component" value="Unassembled WGS sequence"/>
</dbReference>
<feature type="compositionally biased region" description="Low complexity" evidence="1">
    <location>
        <begin position="35"/>
        <end position="50"/>
    </location>
</feature>
<accession>A0ABW0V297</accession>